<comment type="caution">
    <text evidence="1">The sequence shown here is derived from an EMBL/GenBank/DDBJ whole genome shotgun (WGS) entry which is preliminary data.</text>
</comment>
<gene>
    <name evidence="1" type="ORF">P353_17000</name>
</gene>
<accession>A0A096HG43</accession>
<protein>
    <submittedName>
        <fullName evidence="1">Uncharacterized protein</fullName>
    </submittedName>
</protein>
<sequence length="293" mass="33033">MDFQRDFNDMVMARLKESGSKRLSKVSPAQAYSMLFDNNKRQVPIGQYKVHHSPELLAQSYWPQYQQAVAEVTGLLESGGDITPYLSKTSSNVDGPDRLLAYWGINHLHPVLEGQRDTKNPNFINQRADHLLYFHVKENEVFFIDLLPHPPKGARREEWIDAHLVRVADRNWPQLHRLFEAGPASDGGLSDDEHKAVFSNGGNAFVTTDRGTVIPAGGLMGGQRHSLESTVHWMILHRKIEALQAHVETHHATIFPRGKGLFRFLSLVEVNANGSHFKVHDRLTNASVTVQVP</sequence>
<dbReference type="Proteomes" id="UP000029553">
    <property type="component" value="Unassembled WGS sequence"/>
</dbReference>
<name>A0A096HG43_COMTE</name>
<dbReference type="EMBL" id="AWOR01000057">
    <property type="protein sequence ID" value="KGH27847.1"/>
    <property type="molecule type" value="Genomic_DNA"/>
</dbReference>
<dbReference type="AlphaFoldDB" id="A0A096HG43"/>
<organism evidence="1 2">
    <name type="scientific">Comamonas testosteroni</name>
    <name type="common">Pseudomonas testosteroni</name>
    <dbReference type="NCBI Taxonomy" id="285"/>
    <lineage>
        <taxon>Bacteria</taxon>
        <taxon>Pseudomonadati</taxon>
        <taxon>Pseudomonadota</taxon>
        <taxon>Betaproteobacteria</taxon>
        <taxon>Burkholderiales</taxon>
        <taxon>Comamonadaceae</taxon>
        <taxon>Comamonas</taxon>
    </lineage>
</organism>
<proteinExistence type="predicted"/>
<evidence type="ECO:0000313" key="1">
    <source>
        <dbReference type="EMBL" id="KGH27847.1"/>
    </source>
</evidence>
<reference evidence="1 2" key="1">
    <citation type="submission" date="2013-09" db="EMBL/GenBank/DDBJ databases">
        <title>High correlation between genotypes and phenotypes of environmental bacteria Comamonas testosteroni strains.</title>
        <authorList>
            <person name="Liu L."/>
            <person name="Zhu W."/>
            <person name="Xia X."/>
            <person name="Xu B."/>
            <person name="Luo M."/>
            <person name="Wang G."/>
        </authorList>
    </citation>
    <scope>NUCLEOTIDE SEQUENCE [LARGE SCALE GENOMIC DNA]</scope>
    <source>
        <strain evidence="1 2">JL40</strain>
    </source>
</reference>
<evidence type="ECO:0000313" key="2">
    <source>
        <dbReference type="Proteomes" id="UP000029553"/>
    </source>
</evidence>